<evidence type="ECO:0000256" key="2">
    <source>
        <dbReference type="SAM" id="Phobius"/>
    </source>
</evidence>
<dbReference type="PANTHER" id="PTHR30283">
    <property type="entry name" value="PEROXIDE STRESS RESPONSE PROTEIN YAAA"/>
    <property type="match status" value="1"/>
</dbReference>
<dbReference type="Proteomes" id="UP001156666">
    <property type="component" value="Unassembled WGS sequence"/>
</dbReference>
<dbReference type="NCBIfam" id="NF002542">
    <property type="entry name" value="PRK02101.1-3"/>
    <property type="match status" value="1"/>
</dbReference>
<sequence length="275" mass="31801">MQFQIIIIFAHIDLLLKIFLPIMITLISPAKTLDYSEDGKFGHTEARLLEHSMKLVDTLKKKSSGKLQKMMGISKNIADLNVERFQEFSPEFNSENSKPAILAFKGDVYLGLEADQFTQEEMDFAQDHLRILSGLYGLLRPLDLMQPYRLEMGTSLKTTRGKNLYQFWKNRITDLLNEDLSNHEHKTIVNLASNEYFKAINLKKLDGDLLTINFKEERDGEIKFISFNAKKARGMMSKFIVNNSIDNPNDLKGFDIDGYYLSEDHSTKDNWLFIR</sequence>
<gene>
    <name evidence="3" type="primary">yaaA</name>
    <name evidence="3" type="ORF">GCM10007940_03950</name>
</gene>
<reference evidence="3" key="2">
    <citation type="submission" date="2023-01" db="EMBL/GenBank/DDBJ databases">
        <title>Draft genome sequence of Portibacter lacus strain NBRC 108769.</title>
        <authorList>
            <person name="Sun Q."/>
            <person name="Mori K."/>
        </authorList>
    </citation>
    <scope>NUCLEOTIDE SEQUENCE</scope>
    <source>
        <strain evidence="3">NBRC 108769</strain>
    </source>
</reference>
<feature type="transmembrane region" description="Helical" evidence="2">
    <location>
        <begin position="6"/>
        <end position="27"/>
    </location>
</feature>
<organism evidence="3 4">
    <name type="scientific">Portibacter lacus</name>
    <dbReference type="NCBI Taxonomy" id="1099794"/>
    <lineage>
        <taxon>Bacteria</taxon>
        <taxon>Pseudomonadati</taxon>
        <taxon>Bacteroidota</taxon>
        <taxon>Saprospiria</taxon>
        <taxon>Saprospirales</taxon>
        <taxon>Haliscomenobacteraceae</taxon>
        <taxon>Portibacter</taxon>
    </lineage>
</organism>
<reference evidence="3" key="1">
    <citation type="journal article" date="2014" name="Int. J. Syst. Evol. Microbiol.">
        <title>Complete genome sequence of Corynebacterium casei LMG S-19264T (=DSM 44701T), isolated from a smear-ripened cheese.</title>
        <authorList>
            <consortium name="US DOE Joint Genome Institute (JGI-PGF)"/>
            <person name="Walter F."/>
            <person name="Albersmeier A."/>
            <person name="Kalinowski J."/>
            <person name="Ruckert C."/>
        </authorList>
    </citation>
    <scope>NUCLEOTIDE SEQUENCE</scope>
    <source>
        <strain evidence="3">NBRC 108769</strain>
    </source>
</reference>
<proteinExistence type="inferred from homology"/>
<dbReference type="GO" id="GO:0005829">
    <property type="term" value="C:cytosol"/>
    <property type="evidence" value="ECO:0007669"/>
    <property type="project" value="TreeGrafter"/>
</dbReference>
<evidence type="ECO:0000313" key="4">
    <source>
        <dbReference type="Proteomes" id="UP001156666"/>
    </source>
</evidence>
<comment type="caution">
    <text evidence="3">The sequence shown here is derived from an EMBL/GenBank/DDBJ whole genome shotgun (WGS) entry which is preliminary data.</text>
</comment>
<dbReference type="AlphaFoldDB" id="A0AA37WE39"/>
<accession>A0AA37WE39</accession>
<comment type="similarity">
    <text evidence="1">Belongs to the UPF0246 family.</text>
</comment>
<keyword evidence="2" id="KW-1133">Transmembrane helix</keyword>
<protein>
    <recommendedName>
        <fullName evidence="1">UPF0246 protein GCM10007940_03950</fullName>
    </recommendedName>
</protein>
<evidence type="ECO:0000256" key="1">
    <source>
        <dbReference type="HAMAP-Rule" id="MF_00652"/>
    </source>
</evidence>
<keyword evidence="2" id="KW-0472">Membrane</keyword>
<keyword evidence="4" id="KW-1185">Reference proteome</keyword>
<name>A0AA37WE39_9BACT</name>
<dbReference type="EMBL" id="BSOH01000001">
    <property type="protein sequence ID" value="GLR15780.1"/>
    <property type="molecule type" value="Genomic_DNA"/>
</dbReference>
<dbReference type="GO" id="GO:0033194">
    <property type="term" value="P:response to hydroperoxide"/>
    <property type="evidence" value="ECO:0007669"/>
    <property type="project" value="TreeGrafter"/>
</dbReference>
<dbReference type="PANTHER" id="PTHR30283:SF4">
    <property type="entry name" value="PEROXIDE STRESS RESISTANCE PROTEIN YAAA"/>
    <property type="match status" value="1"/>
</dbReference>
<evidence type="ECO:0000313" key="3">
    <source>
        <dbReference type="EMBL" id="GLR15780.1"/>
    </source>
</evidence>
<dbReference type="HAMAP" id="MF_00652">
    <property type="entry name" value="UPF0246"/>
    <property type="match status" value="1"/>
</dbReference>
<keyword evidence="2" id="KW-0812">Transmembrane</keyword>
<dbReference type="Pfam" id="PF03883">
    <property type="entry name" value="H2O2_YaaD"/>
    <property type="match status" value="1"/>
</dbReference>
<dbReference type="InterPro" id="IPR005583">
    <property type="entry name" value="YaaA"/>
</dbReference>